<comment type="cofactor">
    <cofactor evidence="1 12">
        <name>pyridoxal 5'-phosphate</name>
        <dbReference type="ChEBI" id="CHEBI:597326"/>
    </cofactor>
</comment>
<dbReference type="Gene3D" id="3.40.50.1100">
    <property type="match status" value="2"/>
</dbReference>
<protein>
    <recommendedName>
        <fullName evidence="4">Cysteine synthase</fullName>
        <ecNumber evidence="3">2.5.1.47</ecNumber>
    </recommendedName>
    <alternativeName>
        <fullName evidence="9">O-acetylserine (thiol)-lyase</fullName>
    </alternativeName>
    <alternativeName>
        <fullName evidence="10">O-acetylserine sulfhydrylase</fullName>
    </alternativeName>
</protein>
<dbReference type="RefSeq" id="WP_076350541.1">
    <property type="nucleotide sequence ID" value="NZ_CP019082.1"/>
</dbReference>
<proteinExistence type="inferred from homology"/>
<evidence type="ECO:0000313" key="15">
    <source>
        <dbReference type="EMBL" id="APW59018.1"/>
    </source>
</evidence>
<evidence type="ECO:0000256" key="5">
    <source>
        <dbReference type="ARBA" id="ARBA00022605"/>
    </source>
</evidence>
<accession>A0A1U7CJD4</accession>
<gene>
    <name evidence="15" type="primary">cysK1</name>
    <name evidence="15" type="ORF">BSF38_00431</name>
</gene>
<dbReference type="InterPro" id="IPR050214">
    <property type="entry name" value="Cys_Synth/Cystath_Beta-Synth"/>
</dbReference>
<dbReference type="InterPro" id="IPR036052">
    <property type="entry name" value="TrpB-like_PALP_sf"/>
</dbReference>
<evidence type="ECO:0000313" key="16">
    <source>
        <dbReference type="Proteomes" id="UP000186309"/>
    </source>
</evidence>
<evidence type="ECO:0000256" key="8">
    <source>
        <dbReference type="ARBA" id="ARBA00023192"/>
    </source>
</evidence>
<organism evidence="15 16">
    <name type="scientific">Paludisphaera borealis</name>
    <dbReference type="NCBI Taxonomy" id="1387353"/>
    <lineage>
        <taxon>Bacteria</taxon>
        <taxon>Pseudomonadati</taxon>
        <taxon>Planctomycetota</taxon>
        <taxon>Planctomycetia</taxon>
        <taxon>Isosphaerales</taxon>
        <taxon>Isosphaeraceae</taxon>
        <taxon>Paludisphaera</taxon>
    </lineage>
</organism>
<feature type="binding site" evidence="12">
    <location>
        <begin position="188"/>
        <end position="192"/>
    </location>
    <ligand>
        <name>pyridoxal 5'-phosphate</name>
        <dbReference type="ChEBI" id="CHEBI:597326"/>
    </ligand>
</feature>
<comment type="catalytic activity">
    <reaction evidence="11">
        <text>O-acetyl-L-serine + hydrogen sulfide = L-cysteine + acetate</text>
        <dbReference type="Rhea" id="RHEA:14829"/>
        <dbReference type="ChEBI" id="CHEBI:29919"/>
        <dbReference type="ChEBI" id="CHEBI:30089"/>
        <dbReference type="ChEBI" id="CHEBI:35235"/>
        <dbReference type="ChEBI" id="CHEBI:58340"/>
        <dbReference type="EC" id="2.5.1.47"/>
    </reaction>
</comment>
<evidence type="ECO:0000256" key="10">
    <source>
        <dbReference type="ARBA" id="ARBA00033075"/>
    </source>
</evidence>
<evidence type="ECO:0000256" key="1">
    <source>
        <dbReference type="ARBA" id="ARBA00001933"/>
    </source>
</evidence>
<dbReference type="InterPro" id="IPR005859">
    <property type="entry name" value="CysK"/>
</dbReference>
<evidence type="ECO:0000259" key="14">
    <source>
        <dbReference type="Pfam" id="PF00291"/>
    </source>
</evidence>
<dbReference type="FunFam" id="3.40.50.1100:FF:000118">
    <property type="entry name" value="Related to CYS4-cystathionine beta-synthase"/>
    <property type="match status" value="1"/>
</dbReference>
<feature type="binding site" evidence="12">
    <location>
        <position position="84"/>
    </location>
    <ligand>
        <name>pyridoxal 5'-phosphate</name>
        <dbReference type="ChEBI" id="CHEBI:597326"/>
    </ligand>
</feature>
<name>A0A1U7CJD4_9BACT</name>
<dbReference type="OrthoDB" id="9808024at2"/>
<keyword evidence="8" id="KW-0198">Cysteine biosynthesis</keyword>
<dbReference type="CDD" id="cd01561">
    <property type="entry name" value="CBS_like"/>
    <property type="match status" value="1"/>
</dbReference>
<feature type="binding site" evidence="12">
    <location>
        <position position="282"/>
    </location>
    <ligand>
        <name>pyridoxal 5'-phosphate</name>
        <dbReference type="ChEBI" id="CHEBI:597326"/>
    </ligand>
</feature>
<dbReference type="SUPFAM" id="SSF53686">
    <property type="entry name" value="Tryptophan synthase beta subunit-like PLP-dependent enzymes"/>
    <property type="match status" value="1"/>
</dbReference>
<keyword evidence="7 12" id="KW-0663">Pyridoxal phosphate</keyword>
<evidence type="ECO:0000256" key="7">
    <source>
        <dbReference type="ARBA" id="ARBA00022898"/>
    </source>
</evidence>
<feature type="domain" description="Tryptophan synthase beta chain-like PALP" evidence="14">
    <location>
        <begin position="17"/>
        <end position="310"/>
    </location>
</feature>
<evidence type="ECO:0000256" key="9">
    <source>
        <dbReference type="ARBA" id="ARBA00030296"/>
    </source>
</evidence>
<dbReference type="InterPro" id="IPR005856">
    <property type="entry name" value="Cys_synth"/>
</dbReference>
<dbReference type="GO" id="GO:0004124">
    <property type="term" value="F:cysteine synthase activity"/>
    <property type="evidence" value="ECO:0007669"/>
    <property type="project" value="UniProtKB-EC"/>
</dbReference>
<evidence type="ECO:0000256" key="3">
    <source>
        <dbReference type="ARBA" id="ARBA00012681"/>
    </source>
</evidence>
<dbReference type="NCBIfam" id="TIGR01139">
    <property type="entry name" value="cysK"/>
    <property type="match status" value="1"/>
</dbReference>
<dbReference type="FunFam" id="3.40.50.1100:FF:000002">
    <property type="entry name" value="Cysteine synthase"/>
    <property type="match status" value="1"/>
</dbReference>
<dbReference type="EMBL" id="CP019082">
    <property type="protein sequence ID" value="APW59018.1"/>
    <property type="molecule type" value="Genomic_DNA"/>
</dbReference>
<keyword evidence="6 15" id="KW-0808">Transferase</keyword>
<dbReference type="KEGG" id="pbor:BSF38_00431"/>
<dbReference type="GO" id="GO:0006535">
    <property type="term" value="P:cysteine biosynthetic process from serine"/>
    <property type="evidence" value="ECO:0007669"/>
    <property type="project" value="InterPro"/>
</dbReference>
<dbReference type="Proteomes" id="UP000186309">
    <property type="component" value="Chromosome"/>
</dbReference>
<dbReference type="Pfam" id="PF00291">
    <property type="entry name" value="PALP"/>
    <property type="match status" value="1"/>
</dbReference>
<keyword evidence="16" id="KW-1185">Reference proteome</keyword>
<reference evidence="16" key="1">
    <citation type="submission" date="2016-12" db="EMBL/GenBank/DDBJ databases">
        <title>Comparative genomics of four Isosphaeraceae planctomycetes: a common pool of plasmids and glycoside hydrolase genes.</title>
        <authorList>
            <person name="Ivanova A."/>
        </authorList>
    </citation>
    <scope>NUCLEOTIDE SEQUENCE [LARGE SCALE GENOMIC DNA]</scope>
    <source>
        <strain evidence="16">PX4</strain>
    </source>
</reference>
<feature type="modified residue" description="N6-(pyridoxal phosphate)lysine" evidence="13">
    <location>
        <position position="54"/>
    </location>
</feature>
<evidence type="ECO:0000256" key="6">
    <source>
        <dbReference type="ARBA" id="ARBA00022679"/>
    </source>
</evidence>
<sequence length="324" mass="34844">MKDGSDVASRGRIYDDITQTIGGTPLIRLRKVTDGSKAEVVAKMENFNPLWSVKDRIGVAMIDAAEAEGKVTKDTVVIEATSGNTGIALAFTCAARGYRLVVTMPESMSLERRRLIKAFGAEIILTPAAEGMPGAVRKAEELLKSTPNSFMPQQFKNPANPAIHRRTTAEEIWRDTDGKVDVFVAGVGTGGTITGVGEVLKSRKPSVQIIAVEPTNSPVIEQKRRHEPLRPGQHKIQGLGAGFIPDALNMDVIDDVVAVRDDDAFEMTRRLAREEGMLCGISSGAAAFGAIAVARRPENAGKLVVVLLPDLGERYLSTPLFPEA</sequence>
<evidence type="ECO:0000256" key="2">
    <source>
        <dbReference type="ARBA" id="ARBA00007103"/>
    </source>
</evidence>
<dbReference type="InterPro" id="IPR001926">
    <property type="entry name" value="TrpB-like_PALP"/>
</dbReference>
<dbReference type="PANTHER" id="PTHR10314">
    <property type="entry name" value="CYSTATHIONINE BETA-SYNTHASE"/>
    <property type="match status" value="1"/>
</dbReference>
<evidence type="ECO:0000256" key="12">
    <source>
        <dbReference type="PIRSR" id="PIRSR605856-50"/>
    </source>
</evidence>
<dbReference type="AlphaFoldDB" id="A0A1U7CJD4"/>
<dbReference type="NCBIfam" id="TIGR01136">
    <property type="entry name" value="cysKM"/>
    <property type="match status" value="1"/>
</dbReference>
<comment type="similarity">
    <text evidence="2">Belongs to the cysteine synthase/cystathionine beta-synthase family.</text>
</comment>
<evidence type="ECO:0000256" key="13">
    <source>
        <dbReference type="PIRSR" id="PIRSR605856-51"/>
    </source>
</evidence>
<dbReference type="STRING" id="1387353.BSF38_00431"/>
<keyword evidence="5" id="KW-0028">Amino-acid biosynthesis</keyword>
<evidence type="ECO:0000256" key="4">
    <source>
        <dbReference type="ARBA" id="ARBA00019371"/>
    </source>
</evidence>
<evidence type="ECO:0000256" key="11">
    <source>
        <dbReference type="ARBA" id="ARBA00047931"/>
    </source>
</evidence>
<dbReference type="EC" id="2.5.1.47" evidence="3"/>